<dbReference type="PANTHER" id="PTHR43046">
    <property type="entry name" value="GDP-MANNOSE MANNOSYL HYDROLASE"/>
    <property type="match status" value="1"/>
</dbReference>
<name>A0A849KHT0_9MICO</name>
<evidence type="ECO:0000256" key="1">
    <source>
        <dbReference type="ARBA" id="ARBA00001946"/>
    </source>
</evidence>
<dbReference type="InterPro" id="IPR015797">
    <property type="entry name" value="NUDIX_hydrolase-like_dom_sf"/>
</dbReference>
<comment type="caution">
    <text evidence="4">The sequence shown here is derived from an EMBL/GenBank/DDBJ whole genome shotgun (WGS) entry which is preliminary data.</text>
</comment>
<evidence type="ECO:0000259" key="3">
    <source>
        <dbReference type="PROSITE" id="PS51462"/>
    </source>
</evidence>
<accession>A0A849KHT0</accession>
<evidence type="ECO:0000313" key="4">
    <source>
        <dbReference type="EMBL" id="NNU28183.1"/>
    </source>
</evidence>
<dbReference type="AlphaFoldDB" id="A0A849KHT0"/>
<dbReference type="PROSITE" id="PS00893">
    <property type="entry name" value="NUDIX_BOX"/>
    <property type="match status" value="1"/>
</dbReference>
<protein>
    <submittedName>
        <fullName evidence="4">NUDIX domain-containing protein</fullName>
    </submittedName>
</protein>
<dbReference type="Pfam" id="PF00293">
    <property type="entry name" value="NUDIX"/>
    <property type="match status" value="1"/>
</dbReference>
<dbReference type="Proteomes" id="UP000557204">
    <property type="component" value="Unassembled WGS sequence"/>
</dbReference>
<reference evidence="4 5" key="1">
    <citation type="submission" date="2020-05" db="EMBL/GenBank/DDBJ databases">
        <title>Genome sequence of Isoptericola sp. JC619 isolated from Chilika lagoon, India.</title>
        <authorList>
            <person name="Kumar D."/>
            <person name="Appam K."/>
            <person name="Gandham S."/>
            <person name="Uppada J."/>
            <person name="Sasikala C."/>
            <person name="Venkata Ramana C."/>
        </authorList>
    </citation>
    <scope>NUCLEOTIDE SEQUENCE [LARGE SCALE GENOMIC DNA]</scope>
    <source>
        <strain evidence="4 5">JC619</strain>
    </source>
</reference>
<keyword evidence="2" id="KW-0378">Hydrolase</keyword>
<keyword evidence="5" id="KW-1185">Reference proteome</keyword>
<evidence type="ECO:0000256" key="2">
    <source>
        <dbReference type="ARBA" id="ARBA00022801"/>
    </source>
</evidence>
<gene>
    <name evidence="4" type="ORF">HLI28_11605</name>
</gene>
<sequence length="160" mass="17443">MSGTWDDGSAGDRFRLVPAAYLLLRREGQVLLQLRRGTGYMDGHWAAGAAGHVEPGESAVAAAVREAHEELGVRVAPTDLVPLTVQHRGIPGGPALEQRVDFYFAADHWDGELQIREPERTADLRWFPLVALPHPVVPHELPVLRGLHDGVLPAVLTFGL</sequence>
<dbReference type="EMBL" id="JABFAJ010000021">
    <property type="protein sequence ID" value="NNU28183.1"/>
    <property type="molecule type" value="Genomic_DNA"/>
</dbReference>
<evidence type="ECO:0000313" key="5">
    <source>
        <dbReference type="Proteomes" id="UP000557204"/>
    </source>
</evidence>
<dbReference type="PANTHER" id="PTHR43046:SF16">
    <property type="entry name" value="ADP-RIBOSE PYROPHOSPHATASE YJHB-RELATED"/>
    <property type="match status" value="1"/>
</dbReference>
<dbReference type="GO" id="GO:0016787">
    <property type="term" value="F:hydrolase activity"/>
    <property type="evidence" value="ECO:0007669"/>
    <property type="project" value="UniProtKB-KW"/>
</dbReference>
<dbReference type="SUPFAM" id="SSF55811">
    <property type="entry name" value="Nudix"/>
    <property type="match status" value="1"/>
</dbReference>
<dbReference type="PROSITE" id="PS51462">
    <property type="entry name" value="NUDIX"/>
    <property type="match status" value="1"/>
</dbReference>
<dbReference type="InterPro" id="IPR000086">
    <property type="entry name" value="NUDIX_hydrolase_dom"/>
</dbReference>
<proteinExistence type="predicted"/>
<dbReference type="CDD" id="cd04683">
    <property type="entry name" value="NUDIX_Hydrolase"/>
    <property type="match status" value="1"/>
</dbReference>
<organism evidence="4 5">
    <name type="scientific">Isoptericola sediminis</name>
    <dbReference type="NCBI Taxonomy" id="2733572"/>
    <lineage>
        <taxon>Bacteria</taxon>
        <taxon>Bacillati</taxon>
        <taxon>Actinomycetota</taxon>
        <taxon>Actinomycetes</taxon>
        <taxon>Micrococcales</taxon>
        <taxon>Promicromonosporaceae</taxon>
        <taxon>Isoptericola</taxon>
    </lineage>
</organism>
<dbReference type="RefSeq" id="WP_171247726.1">
    <property type="nucleotide sequence ID" value="NZ_JABFAJ010000021.1"/>
</dbReference>
<dbReference type="Gene3D" id="3.90.79.10">
    <property type="entry name" value="Nucleoside Triphosphate Pyrophosphohydrolase"/>
    <property type="match status" value="1"/>
</dbReference>
<comment type="cofactor">
    <cofactor evidence="1">
        <name>Mg(2+)</name>
        <dbReference type="ChEBI" id="CHEBI:18420"/>
    </cofactor>
</comment>
<feature type="domain" description="Nudix hydrolase" evidence="3">
    <location>
        <begin position="15"/>
        <end position="149"/>
    </location>
</feature>
<dbReference type="InterPro" id="IPR020084">
    <property type="entry name" value="NUDIX_hydrolase_CS"/>
</dbReference>